<dbReference type="EMBL" id="CAJOBJ010052985">
    <property type="protein sequence ID" value="CAF4382732.1"/>
    <property type="molecule type" value="Genomic_DNA"/>
</dbReference>
<comment type="caution">
    <text evidence="1">The sequence shown here is derived from an EMBL/GenBank/DDBJ whole genome shotgun (WGS) entry which is preliminary data.</text>
</comment>
<gene>
    <name evidence="1" type="ORF">BYL167_LOCUS25806</name>
    <name evidence="2" type="ORF">GIL414_LOCUS29368</name>
</gene>
<name>A0A8S2T0D6_9BILA</name>
<accession>A0A8S2T0D6</accession>
<reference evidence="1" key="1">
    <citation type="submission" date="2021-02" db="EMBL/GenBank/DDBJ databases">
        <authorList>
            <person name="Nowell W R."/>
        </authorList>
    </citation>
    <scope>NUCLEOTIDE SEQUENCE</scope>
</reference>
<dbReference type="Proteomes" id="UP000681720">
    <property type="component" value="Unassembled WGS sequence"/>
</dbReference>
<dbReference type="AlphaFoldDB" id="A0A8S2T0D6"/>
<protein>
    <submittedName>
        <fullName evidence="1">Uncharacterized protein</fullName>
    </submittedName>
</protein>
<evidence type="ECO:0000313" key="3">
    <source>
        <dbReference type="Proteomes" id="UP000681967"/>
    </source>
</evidence>
<dbReference type="SUPFAM" id="SSF53474">
    <property type="entry name" value="alpha/beta-Hydrolases"/>
    <property type="match status" value="1"/>
</dbReference>
<dbReference type="Proteomes" id="UP000681967">
    <property type="component" value="Unassembled WGS sequence"/>
</dbReference>
<organism evidence="1 3">
    <name type="scientific">Rotaria magnacalcarata</name>
    <dbReference type="NCBI Taxonomy" id="392030"/>
    <lineage>
        <taxon>Eukaryota</taxon>
        <taxon>Metazoa</taxon>
        <taxon>Spiralia</taxon>
        <taxon>Gnathifera</taxon>
        <taxon>Rotifera</taxon>
        <taxon>Eurotatoria</taxon>
        <taxon>Bdelloidea</taxon>
        <taxon>Philodinida</taxon>
        <taxon>Philodinidae</taxon>
        <taxon>Rotaria</taxon>
    </lineage>
</organism>
<feature type="non-terminal residue" evidence="1">
    <location>
        <position position="1"/>
    </location>
</feature>
<dbReference type="Gene3D" id="3.40.50.1820">
    <property type="entry name" value="alpha/beta hydrolase"/>
    <property type="match status" value="1"/>
</dbReference>
<evidence type="ECO:0000313" key="2">
    <source>
        <dbReference type="EMBL" id="CAF4382732.1"/>
    </source>
</evidence>
<proteinExistence type="predicted"/>
<dbReference type="EMBL" id="CAJOBH010027345">
    <property type="protein sequence ID" value="CAF4257809.1"/>
    <property type="molecule type" value="Genomic_DNA"/>
</dbReference>
<sequence>DLSSIITLSTFNKQNFNFNQFVLPLNGRIWYPTNTSSGPYPIVLMVHGNHVSTEPSENGYEYLGTMLAGQGFFTVSVDQTFLNVDPFGSSTGYGQM</sequence>
<dbReference type="InterPro" id="IPR029058">
    <property type="entry name" value="AB_hydrolase_fold"/>
</dbReference>
<feature type="non-terminal residue" evidence="1">
    <location>
        <position position="96"/>
    </location>
</feature>
<evidence type="ECO:0000313" key="1">
    <source>
        <dbReference type="EMBL" id="CAF4257809.1"/>
    </source>
</evidence>